<reference evidence="4 5" key="1">
    <citation type="submission" date="2018-05" db="EMBL/GenBank/DDBJ databases">
        <title>Marinilabilia rubrum sp. nov., isolated from saltern sediment.</title>
        <authorList>
            <person name="Zhang R."/>
        </authorList>
    </citation>
    <scope>NUCLEOTIDE SEQUENCE [LARGE SCALE GENOMIC DNA]</scope>
    <source>
        <strain evidence="4 5">WTE16</strain>
    </source>
</reference>
<protein>
    <submittedName>
        <fullName evidence="4">Anti-sigma factor</fullName>
    </submittedName>
</protein>
<evidence type="ECO:0000313" key="5">
    <source>
        <dbReference type="Proteomes" id="UP000244956"/>
    </source>
</evidence>
<evidence type="ECO:0000259" key="2">
    <source>
        <dbReference type="Pfam" id="PF04773"/>
    </source>
</evidence>
<dbReference type="EMBL" id="QEWP01000010">
    <property type="protein sequence ID" value="PWD98870.1"/>
    <property type="molecule type" value="Genomic_DNA"/>
</dbReference>
<organism evidence="4 5">
    <name type="scientific">Marinilabilia rubra</name>
    <dbReference type="NCBI Taxonomy" id="2162893"/>
    <lineage>
        <taxon>Bacteria</taxon>
        <taxon>Pseudomonadati</taxon>
        <taxon>Bacteroidota</taxon>
        <taxon>Bacteroidia</taxon>
        <taxon>Marinilabiliales</taxon>
        <taxon>Marinilabiliaceae</taxon>
        <taxon>Marinilabilia</taxon>
    </lineage>
</organism>
<dbReference type="Proteomes" id="UP000244956">
    <property type="component" value="Unassembled WGS sequence"/>
</dbReference>
<dbReference type="InterPro" id="IPR032508">
    <property type="entry name" value="FecR_C"/>
</dbReference>
<dbReference type="PANTHER" id="PTHR30273:SF2">
    <property type="entry name" value="PROTEIN FECR"/>
    <property type="match status" value="1"/>
</dbReference>
<dbReference type="PANTHER" id="PTHR30273">
    <property type="entry name" value="PERIPLASMIC SIGNAL SENSOR AND SIGMA FACTOR ACTIVATOR FECR-RELATED"/>
    <property type="match status" value="1"/>
</dbReference>
<dbReference type="Gene3D" id="2.60.120.1440">
    <property type="match status" value="1"/>
</dbReference>
<evidence type="ECO:0000313" key="4">
    <source>
        <dbReference type="EMBL" id="PWD98870.1"/>
    </source>
</evidence>
<dbReference type="AlphaFoldDB" id="A0A2U2B719"/>
<dbReference type="Pfam" id="PF16344">
    <property type="entry name" value="FecR_C"/>
    <property type="match status" value="1"/>
</dbReference>
<dbReference type="InterPro" id="IPR012373">
    <property type="entry name" value="Ferrdict_sens_TM"/>
</dbReference>
<name>A0A2U2B719_9BACT</name>
<keyword evidence="1" id="KW-0472">Membrane</keyword>
<dbReference type="InterPro" id="IPR006860">
    <property type="entry name" value="FecR"/>
</dbReference>
<dbReference type="OrthoDB" id="649666at2"/>
<dbReference type="Gene3D" id="3.55.50.30">
    <property type="match status" value="1"/>
</dbReference>
<comment type="caution">
    <text evidence="4">The sequence shown here is derived from an EMBL/GenBank/DDBJ whole genome shotgun (WGS) entry which is preliminary data.</text>
</comment>
<gene>
    <name evidence="4" type="ORF">DDZ16_12775</name>
</gene>
<dbReference type="RefSeq" id="WP_109264869.1">
    <property type="nucleotide sequence ID" value="NZ_QEWP01000010.1"/>
</dbReference>
<evidence type="ECO:0000259" key="3">
    <source>
        <dbReference type="Pfam" id="PF16344"/>
    </source>
</evidence>
<keyword evidence="1" id="KW-0812">Transmembrane</keyword>
<dbReference type="GO" id="GO:0016989">
    <property type="term" value="F:sigma factor antagonist activity"/>
    <property type="evidence" value="ECO:0007669"/>
    <property type="project" value="TreeGrafter"/>
</dbReference>
<sequence>MDKKQQEIFNIIENYLKGNGSRSSVARFAELFRGNKNETVLKKKMKADWDAISDEELQKADLSPVLYKIHFLINSEKKGKHSRNTTRKILHWYSRIAAMLLLPLLTIWGIYQLTSKDQTVSSTLVEVSAPLGSRVRMTLPDGTKGWLNSGSVLTYQAPFEKRSVSVEGEAFFDVRTDSLRPFLVQGPRSTVKVLGTRFNVKMWPGEELTEVVLEEGKVELLPVKSDRSFSMEPGEMLVYNSKERRLKRSQVKPEYYSAWIDGKLVLRGDSMQEMARELSRWFNVDVEVRDSKLQDYTFRATFVDEKLEDVLRLLKLTSPIEYKIIDNQRDKNGDFSRKKVIIFHK</sequence>
<feature type="domain" description="FecR protein" evidence="2">
    <location>
        <begin position="128"/>
        <end position="219"/>
    </location>
</feature>
<accession>A0A2U2B719</accession>
<keyword evidence="5" id="KW-1185">Reference proteome</keyword>
<evidence type="ECO:0000256" key="1">
    <source>
        <dbReference type="SAM" id="Phobius"/>
    </source>
</evidence>
<feature type="transmembrane region" description="Helical" evidence="1">
    <location>
        <begin position="92"/>
        <end position="111"/>
    </location>
</feature>
<dbReference type="Pfam" id="PF04773">
    <property type="entry name" value="FecR"/>
    <property type="match status" value="1"/>
</dbReference>
<feature type="domain" description="Protein FecR C-terminal" evidence="3">
    <location>
        <begin position="263"/>
        <end position="327"/>
    </location>
</feature>
<proteinExistence type="predicted"/>
<keyword evidence="1" id="KW-1133">Transmembrane helix</keyword>